<accession>W4LRC9</accession>
<proteinExistence type="predicted"/>
<comment type="caution">
    <text evidence="1">The sequence shown here is derived from an EMBL/GenBank/DDBJ whole genome shotgun (WGS) entry which is preliminary data.</text>
</comment>
<organism evidence="1 2">
    <name type="scientific">Entotheonella factor</name>
    <dbReference type="NCBI Taxonomy" id="1429438"/>
    <lineage>
        <taxon>Bacteria</taxon>
        <taxon>Pseudomonadati</taxon>
        <taxon>Nitrospinota/Tectimicrobiota group</taxon>
        <taxon>Candidatus Tectimicrobiota</taxon>
        <taxon>Candidatus Entotheonellia</taxon>
        <taxon>Candidatus Entotheonellales</taxon>
        <taxon>Candidatus Entotheonellaceae</taxon>
        <taxon>Candidatus Entotheonella</taxon>
    </lineage>
</organism>
<evidence type="ECO:0000313" key="1">
    <source>
        <dbReference type="EMBL" id="ETX00538.1"/>
    </source>
</evidence>
<protein>
    <submittedName>
        <fullName evidence="1">Uncharacterized protein</fullName>
    </submittedName>
</protein>
<dbReference type="HOGENOM" id="CLU_3267296_0_0_7"/>
<evidence type="ECO:0000313" key="2">
    <source>
        <dbReference type="Proteomes" id="UP000019141"/>
    </source>
</evidence>
<dbReference type="AlphaFoldDB" id="W4LRC9"/>
<name>W4LRC9_ENTF1</name>
<dbReference type="EMBL" id="AZHW01000328">
    <property type="protein sequence ID" value="ETX00538.1"/>
    <property type="molecule type" value="Genomic_DNA"/>
</dbReference>
<dbReference type="Proteomes" id="UP000019141">
    <property type="component" value="Unassembled WGS sequence"/>
</dbReference>
<sequence>MVVGLAPSIETLADLLNRLGDIDPARVRFHPAPGTATELVI</sequence>
<keyword evidence="2" id="KW-1185">Reference proteome</keyword>
<reference evidence="1 2" key="1">
    <citation type="journal article" date="2014" name="Nature">
        <title>An environmental bacterial taxon with a large and distinct metabolic repertoire.</title>
        <authorList>
            <person name="Wilson M.C."/>
            <person name="Mori T."/>
            <person name="Ruckert C."/>
            <person name="Uria A.R."/>
            <person name="Helf M.J."/>
            <person name="Takada K."/>
            <person name="Gernert C."/>
            <person name="Steffens U.A."/>
            <person name="Heycke N."/>
            <person name="Schmitt S."/>
            <person name="Rinke C."/>
            <person name="Helfrich E.J."/>
            <person name="Brachmann A.O."/>
            <person name="Gurgui C."/>
            <person name="Wakimoto T."/>
            <person name="Kracht M."/>
            <person name="Crusemann M."/>
            <person name="Hentschel U."/>
            <person name="Abe I."/>
            <person name="Matsunaga S."/>
            <person name="Kalinowski J."/>
            <person name="Takeyama H."/>
            <person name="Piel J."/>
        </authorList>
    </citation>
    <scope>NUCLEOTIDE SEQUENCE [LARGE SCALE GENOMIC DNA]</scope>
    <source>
        <strain evidence="2">TSY1</strain>
    </source>
</reference>
<gene>
    <name evidence="1" type="ORF">ETSY1_10845</name>
</gene>